<accession>A0A318EVK6</accession>
<evidence type="ECO:0000313" key="11">
    <source>
        <dbReference type="EMBL" id="PXV95513.1"/>
    </source>
</evidence>
<dbReference type="InterPro" id="IPR037396">
    <property type="entry name" value="FMN_HAD"/>
</dbReference>
<name>A0A318EVK6_9FIRM</name>
<evidence type="ECO:0000256" key="3">
    <source>
        <dbReference type="ARBA" id="ARBA00022643"/>
    </source>
</evidence>
<keyword evidence="4" id="KW-0560">Oxidoreductase</keyword>
<comment type="cofactor">
    <cofactor evidence="1">
        <name>FMN</name>
        <dbReference type="ChEBI" id="CHEBI:58210"/>
    </cofactor>
</comment>
<evidence type="ECO:0000256" key="8">
    <source>
        <dbReference type="PIRSR" id="PIRSR000138-1"/>
    </source>
</evidence>
<dbReference type="AlphaFoldDB" id="A0A318EVK6"/>
<keyword evidence="3 9" id="KW-0288">FMN</keyword>
<evidence type="ECO:0000256" key="5">
    <source>
        <dbReference type="ARBA" id="ARBA00024042"/>
    </source>
</evidence>
<dbReference type="RefSeq" id="WP_110290000.1">
    <property type="nucleotide sequence ID" value="NZ_QICS01000001.1"/>
</dbReference>
<evidence type="ECO:0000256" key="2">
    <source>
        <dbReference type="ARBA" id="ARBA00022630"/>
    </source>
</evidence>
<dbReference type="SUPFAM" id="SSF51395">
    <property type="entry name" value="FMN-linked oxidoreductases"/>
    <property type="match status" value="1"/>
</dbReference>
<dbReference type="PANTHER" id="PTHR10578:SF107">
    <property type="entry name" value="2-HYDROXYACID OXIDASE 1"/>
    <property type="match status" value="1"/>
</dbReference>
<feature type="domain" description="FMN hydroxy acid dehydrogenase" evidence="10">
    <location>
        <begin position="37"/>
        <end position="341"/>
    </location>
</feature>
<proteinExistence type="inferred from homology"/>
<dbReference type="GO" id="GO:0016853">
    <property type="term" value="F:isomerase activity"/>
    <property type="evidence" value="ECO:0007669"/>
    <property type="project" value="UniProtKB-KW"/>
</dbReference>
<evidence type="ECO:0000256" key="7">
    <source>
        <dbReference type="ARBA" id="ARBA00048754"/>
    </source>
</evidence>
<dbReference type="Gene3D" id="3.20.20.70">
    <property type="entry name" value="Aldolase class I"/>
    <property type="match status" value="1"/>
</dbReference>
<reference evidence="11 12" key="1">
    <citation type="submission" date="2018-05" db="EMBL/GenBank/DDBJ databases">
        <title>Genomic Encyclopedia of Type Strains, Phase IV (KMG-IV): sequencing the most valuable type-strain genomes for metagenomic binning, comparative biology and taxonomic classification.</title>
        <authorList>
            <person name="Goeker M."/>
        </authorList>
    </citation>
    <scope>NUCLEOTIDE SEQUENCE [LARGE SCALE GENOMIC DNA]</scope>
    <source>
        <strain evidence="11 12">DSM 28816</strain>
    </source>
</reference>
<evidence type="ECO:0000256" key="9">
    <source>
        <dbReference type="PIRSR" id="PIRSR000138-2"/>
    </source>
</evidence>
<dbReference type="InterPro" id="IPR012133">
    <property type="entry name" value="Alpha-hydoxy_acid_DH_FMN"/>
</dbReference>
<evidence type="ECO:0000256" key="6">
    <source>
        <dbReference type="ARBA" id="ARBA00029513"/>
    </source>
</evidence>
<comment type="similarity">
    <text evidence="5">Belongs to the FMN-dependent alpha-hydroxy acid dehydrogenase family.</text>
</comment>
<feature type="binding site" evidence="9">
    <location>
        <position position="236"/>
    </location>
    <ligand>
        <name>FMN</name>
        <dbReference type="ChEBI" id="CHEBI:58210"/>
    </ligand>
</feature>
<sequence length="341" mass="36350">MNYQELLVEARKTIGSYCKACNICNGVACSNKIPGPGAKGVGDTAIRNYEKWSSIRVNMDTICQNDKVDTSTELFGQKFRMPVFAGPVGAVNLHYGETYEDSSYNQILLKACADNGITAFTGDGTNEQVMKSATKAIKEVNGIGVPTVKPWSKEVIQEKMLMVKESGAFAVAMDIDAAGLPFLKNCEPPAGSKSIMELKDIIHNSTIPFIVKGIITVKGAIKAKEAGAAAIVVSNHGGRVLDQCPSTAEVLPEIVDVMKGTGIKILVDGGIRTGVDVFKALAMGADGILIARPFVTALYGGSEEGVKIYIEKIASELEDAMAMCGAHSIKEITSDMVRYAR</sequence>
<dbReference type="GO" id="GO:0010181">
    <property type="term" value="F:FMN binding"/>
    <property type="evidence" value="ECO:0007669"/>
    <property type="project" value="InterPro"/>
</dbReference>
<feature type="active site" description="Proton acceptor" evidence="8">
    <location>
        <position position="236"/>
    </location>
</feature>
<evidence type="ECO:0000313" key="12">
    <source>
        <dbReference type="Proteomes" id="UP000247523"/>
    </source>
</evidence>
<dbReference type="Proteomes" id="UP000247523">
    <property type="component" value="Unassembled WGS sequence"/>
</dbReference>
<dbReference type="InterPro" id="IPR013785">
    <property type="entry name" value="Aldolase_TIM"/>
</dbReference>
<dbReference type="InterPro" id="IPR000262">
    <property type="entry name" value="FMN-dep_DH"/>
</dbReference>
<dbReference type="EMBL" id="QICS01000001">
    <property type="protein sequence ID" value="PXV95513.1"/>
    <property type="molecule type" value="Genomic_DNA"/>
</dbReference>
<dbReference type="PROSITE" id="PS51349">
    <property type="entry name" value="FMN_HYDROXY_ACID_DH_2"/>
    <property type="match status" value="1"/>
</dbReference>
<feature type="binding site" evidence="9">
    <location>
        <begin position="268"/>
        <end position="272"/>
    </location>
    <ligand>
        <name>FMN</name>
        <dbReference type="ChEBI" id="CHEBI:58210"/>
    </ligand>
</feature>
<dbReference type="CDD" id="cd02809">
    <property type="entry name" value="alpha_hydroxyacid_oxid_FMN"/>
    <property type="match status" value="1"/>
</dbReference>
<evidence type="ECO:0000256" key="1">
    <source>
        <dbReference type="ARBA" id="ARBA00001917"/>
    </source>
</evidence>
<feature type="binding site" evidence="9">
    <location>
        <position position="239"/>
    </location>
    <ligand>
        <name>glyoxylate</name>
        <dbReference type="ChEBI" id="CHEBI:36655"/>
    </ligand>
</feature>
<keyword evidence="2 9" id="KW-0285">Flavoprotein</keyword>
<gene>
    <name evidence="11" type="ORF">C8E03_101142</name>
</gene>
<protein>
    <recommendedName>
        <fullName evidence="6">L-lactate oxidase</fullName>
    </recommendedName>
</protein>
<dbReference type="PANTHER" id="PTHR10578">
    <property type="entry name" value="S -2-HYDROXY-ACID OXIDASE-RELATED"/>
    <property type="match status" value="1"/>
</dbReference>
<dbReference type="GO" id="GO:0016491">
    <property type="term" value="F:oxidoreductase activity"/>
    <property type="evidence" value="ECO:0007669"/>
    <property type="project" value="UniProtKB-KW"/>
</dbReference>
<organism evidence="11 12">
    <name type="scientific">Lachnotalea glycerini</name>
    <dbReference type="NCBI Taxonomy" id="1763509"/>
    <lineage>
        <taxon>Bacteria</taxon>
        <taxon>Bacillati</taxon>
        <taxon>Bacillota</taxon>
        <taxon>Clostridia</taxon>
        <taxon>Lachnospirales</taxon>
        <taxon>Lachnospiraceae</taxon>
        <taxon>Lachnotalea</taxon>
    </lineage>
</organism>
<feature type="binding site" evidence="9">
    <location>
        <position position="234"/>
    </location>
    <ligand>
        <name>FMN</name>
        <dbReference type="ChEBI" id="CHEBI:58210"/>
    </ligand>
</feature>
<evidence type="ECO:0000259" key="10">
    <source>
        <dbReference type="PROSITE" id="PS51349"/>
    </source>
</evidence>
<evidence type="ECO:0000256" key="4">
    <source>
        <dbReference type="ARBA" id="ARBA00023002"/>
    </source>
</evidence>
<keyword evidence="11" id="KW-0413">Isomerase</keyword>
<comment type="caution">
    <text evidence="11">The sequence shown here is derived from an EMBL/GenBank/DDBJ whole genome shotgun (WGS) entry which is preliminary data.</text>
</comment>
<dbReference type="PIRSF" id="PIRSF000138">
    <property type="entry name" value="Al-hdrx_acd_dh"/>
    <property type="match status" value="1"/>
</dbReference>
<dbReference type="Pfam" id="PF01070">
    <property type="entry name" value="FMN_dh"/>
    <property type="match status" value="2"/>
</dbReference>
<comment type="catalytic activity">
    <reaction evidence="7">
        <text>(S)-lactate + O2 = pyruvate + H2O2</text>
        <dbReference type="Rhea" id="RHEA:55868"/>
        <dbReference type="ChEBI" id="CHEBI:15361"/>
        <dbReference type="ChEBI" id="CHEBI:15379"/>
        <dbReference type="ChEBI" id="CHEBI:16240"/>
        <dbReference type="ChEBI" id="CHEBI:16651"/>
    </reaction>
    <physiologicalReaction direction="left-to-right" evidence="7">
        <dbReference type="Rhea" id="RHEA:55869"/>
    </physiologicalReaction>
</comment>
<feature type="binding site" evidence="9">
    <location>
        <position position="212"/>
    </location>
    <ligand>
        <name>FMN</name>
        <dbReference type="ChEBI" id="CHEBI:58210"/>
    </ligand>
</feature>